<gene>
    <name evidence="1" type="ORF">RchiOBHm_Chr6g0265281</name>
</gene>
<evidence type="ECO:0000313" key="2">
    <source>
        <dbReference type="Proteomes" id="UP000238479"/>
    </source>
</evidence>
<protein>
    <submittedName>
        <fullName evidence="1">Uncharacterized protein</fullName>
    </submittedName>
</protein>
<dbReference type="Gramene" id="PRQ23793">
    <property type="protein sequence ID" value="PRQ23793"/>
    <property type="gene ID" value="RchiOBHm_Chr6g0265281"/>
</dbReference>
<organism evidence="1 2">
    <name type="scientific">Rosa chinensis</name>
    <name type="common">China rose</name>
    <dbReference type="NCBI Taxonomy" id="74649"/>
    <lineage>
        <taxon>Eukaryota</taxon>
        <taxon>Viridiplantae</taxon>
        <taxon>Streptophyta</taxon>
        <taxon>Embryophyta</taxon>
        <taxon>Tracheophyta</taxon>
        <taxon>Spermatophyta</taxon>
        <taxon>Magnoliopsida</taxon>
        <taxon>eudicotyledons</taxon>
        <taxon>Gunneridae</taxon>
        <taxon>Pentapetalae</taxon>
        <taxon>rosids</taxon>
        <taxon>fabids</taxon>
        <taxon>Rosales</taxon>
        <taxon>Rosaceae</taxon>
        <taxon>Rosoideae</taxon>
        <taxon>Rosoideae incertae sedis</taxon>
        <taxon>Rosa</taxon>
    </lineage>
</organism>
<evidence type="ECO:0000313" key="1">
    <source>
        <dbReference type="EMBL" id="PRQ23793.1"/>
    </source>
</evidence>
<dbReference type="AlphaFoldDB" id="A0A2P6PPC9"/>
<comment type="caution">
    <text evidence="1">The sequence shown here is derived from an EMBL/GenBank/DDBJ whole genome shotgun (WGS) entry which is preliminary data.</text>
</comment>
<proteinExistence type="predicted"/>
<dbReference type="Proteomes" id="UP000238479">
    <property type="component" value="Chromosome 6"/>
</dbReference>
<name>A0A2P6PPC9_ROSCH</name>
<reference evidence="1 2" key="1">
    <citation type="journal article" date="2018" name="Nat. Genet.">
        <title>The Rosa genome provides new insights in the design of modern roses.</title>
        <authorList>
            <person name="Bendahmane M."/>
        </authorList>
    </citation>
    <scope>NUCLEOTIDE SEQUENCE [LARGE SCALE GENOMIC DNA]</scope>
    <source>
        <strain evidence="2">cv. Old Blush</strain>
    </source>
</reference>
<sequence>MRNLSFLDQDFCSTELASSLSSSRLITMHDLSSLSSSPASRLITLITLLSNLVELSPSFRKKSASSFMSKP</sequence>
<dbReference type="EMBL" id="PDCK01000044">
    <property type="protein sequence ID" value="PRQ23793.1"/>
    <property type="molecule type" value="Genomic_DNA"/>
</dbReference>
<accession>A0A2P6PPC9</accession>
<keyword evidence="2" id="KW-1185">Reference proteome</keyword>